<accession>A0A396IBY2</accession>
<dbReference type="Gramene" id="rna24833">
    <property type="protein sequence ID" value="RHN62278.1"/>
    <property type="gene ID" value="gene24833"/>
</dbReference>
<name>A0A396IBY2_MEDTR</name>
<gene>
    <name evidence="1" type="ORF">MtrunA17_Chr4g0045671</name>
</gene>
<dbReference type="AlphaFoldDB" id="A0A396IBY2"/>
<proteinExistence type="predicted"/>
<organism evidence="1">
    <name type="scientific">Medicago truncatula</name>
    <name type="common">Barrel medic</name>
    <name type="synonym">Medicago tribuloides</name>
    <dbReference type="NCBI Taxonomy" id="3880"/>
    <lineage>
        <taxon>Eukaryota</taxon>
        <taxon>Viridiplantae</taxon>
        <taxon>Streptophyta</taxon>
        <taxon>Embryophyta</taxon>
        <taxon>Tracheophyta</taxon>
        <taxon>Spermatophyta</taxon>
        <taxon>Magnoliopsida</taxon>
        <taxon>eudicotyledons</taxon>
        <taxon>Gunneridae</taxon>
        <taxon>Pentapetalae</taxon>
        <taxon>rosids</taxon>
        <taxon>fabids</taxon>
        <taxon>Fabales</taxon>
        <taxon>Fabaceae</taxon>
        <taxon>Papilionoideae</taxon>
        <taxon>50 kb inversion clade</taxon>
        <taxon>NPAAA clade</taxon>
        <taxon>Hologalegina</taxon>
        <taxon>IRL clade</taxon>
        <taxon>Trifolieae</taxon>
        <taxon>Medicago</taxon>
    </lineage>
</organism>
<comment type="caution">
    <text evidence="1">The sequence shown here is derived from an EMBL/GenBank/DDBJ whole genome shotgun (WGS) entry which is preliminary data.</text>
</comment>
<dbReference type="EMBL" id="PSQE01000004">
    <property type="protein sequence ID" value="RHN62278.1"/>
    <property type="molecule type" value="Genomic_DNA"/>
</dbReference>
<reference evidence="1" key="1">
    <citation type="journal article" date="2018" name="Nat. Plants">
        <title>Whole-genome landscape of Medicago truncatula symbiotic genes.</title>
        <authorList>
            <person name="Pecrix Y."/>
            <person name="Gamas P."/>
            <person name="Carrere S."/>
        </authorList>
    </citation>
    <scope>NUCLEOTIDE SEQUENCE</scope>
    <source>
        <tissue evidence="1">Leaves</tissue>
    </source>
</reference>
<protein>
    <submittedName>
        <fullName evidence="1">Uncharacterized protein</fullName>
    </submittedName>
</protein>
<evidence type="ECO:0000313" key="1">
    <source>
        <dbReference type="EMBL" id="RHN62278.1"/>
    </source>
</evidence>
<dbReference type="Proteomes" id="UP000265566">
    <property type="component" value="Chromosome 4"/>
</dbReference>
<sequence length="46" mass="5351">MFISFIELITSLDISVKMVRFFTYKFNISIILAMIRSTNSELKSMA</sequence>